<dbReference type="OrthoDB" id="573053at2"/>
<proteinExistence type="predicted"/>
<dbReference type="EMBL" id="BAOS01000035">
    <property type="protein sequence ID" value="GAX62565.1"/>
    <property type="molecule type" value="Genomic_DNA"/>
</dbReference>
<organism evidence="2 3">
    <name type="scientific">Candidatus Scalindua japonica</name>
    <dbReference type="NCBI Taxonomy" id="1284222"/>
    <lineage>
        <taxon>Bacteria</taxon>
        <taxon>Pseudomonadati</taxon>
        <taxon>Planctomycetota</taxon>
        <taxon>Candidatus Brocadiia</taxon>
        <taxon>Candidatus Brocadiales</taxon>
        <taxon>Candidatus Scalinduaceae</taxon>
        <taxon>Candidatus Scalindua</taxon>
    </lineage>
</organism>
<reference evidence="2 3" key="1">
    <citation type="journal article" date="2017" name="Environ. Microbiol. Rep.">
        <title>Genetic diversity of marine anaerobic ammonium-oxidizing bacteria as revealed by genomic and proteomic analyses of 'Candidatus Scalindua japonica'.</title>
        <authorList>
            <person name="Oshiki M."/>
            <person name="Mizuto K."/>
            <person name="Kimura Z."/>
            <person name="Kindaichi T."/>
            <person name="Satoh H."/>
            <person name="Okabe S."/>
        </authorList>
    </citation>
    <scope>NUCLEOTIDE SEQUENCE [LARGE SCALE GENOMIC DNA]</scope>
    <source>
        <strain evidence="3">husup-a2</strain>
    </source>
</reference>
<dbReference type="InterPro" id="IPR001646">
    <property type="entry name" value="5peptide_repeat"/>
</dbReference>
<comment type="caution">
    <text evidence="2">The sequence shown here is derived from an EMBL/GenBank/DDBJ whole genome shotgun (WGS) entry which is preliminary data.</text>
</comment>
<dbReference type="InterPro" id="IPR051082">
    <property type="entry name" value="Pentapeptide-BTB/POZ_domain"/>
</dbReference>
<keyword evidence="1" id="KW-1133">Transmembrane helix</keyword>
<dbReference type="RefSeq" id="WP_096895952.1">
    <property type="nucleotide sequence ID" value="NZ_BAOS01000035.1"/>
</dbReference>
<evidence type="ECO:0000256" key="1">
    <source>
        <dbReference type="SAM" id="Phobius"/>
    </source>
</evidence>
<name>A0A286U365_9BACT</name>
<gene>
    <name evidence="2" type="ORF">SCALIN_C35_0004</name>
</gene>
<keyword evidence="1" id="KW-0472">Membrane</keyword>
<keyword evidence="1" id="KW-0812">Transmembrane</keyword>
<sequence length="173" mass="19305">MIDSRNSWLLNAALIVSFGSVLMLSVIHQQMAYGYEEADVQRLINTNNCRDCDLQSADLSSFKLDRAFLRYAEMQKANLEDADLAFADFIAANMRESNLKGANLEGANFMHTKLEGANLSETNLQRTDMRDARLSGTNLSNADVQGADFMWAKGLTNKQKAYLRKNGAKNVPE</sequence>
<dbReference type="AlphaFoldDB" id="A0A286U365"/>
<dbReference type="PANTHER" id="PTHR14136:SF17">
    <property type="entry name" value="BTB_POZ DOMAIN-CONTAINING PROTEIN KCTD9"/>
    <property type="match status" value="1"/>
</dbReference>
<dbReference type="SUPFAM" id="SSF141571">
    <property type="entry name" value="Pentapeptide repeat-like"/>
    <property type="match status" value="1"/>
</dbReference>
<evidence type="ECO:0000313" key="2">
    <source>
        <dbReference type="EMBL" id="GAX62565.1"/>
    </source>
</evidence>
<feature type="transmembrane region" description="Helical" evidence="1">
    <location>
        <begin position="6"/>
        <end position="27"/>
    </location>
</feature>
<dbReference type="Gene3D" id="2.160.20.80">
    <property type="entry name" value="E3 ubiquitin-protein ligase SopA"/>
    <property type="match status" value="1"/>
</dbReference>
<dbReference type="Proteomes" id="UP000218542">
    <property type="component" value="Unassembled WGS sequence"/>
</dbReference>
<protein>
    <submittedName>
        <fullName evidence="2">Low-complexity protein</fullName>
    </submittedName>
</protein>
<dbReference type="PANTHER" id="PTHR14136">
    <property type="entry name" value="BTB_POZ DOMAIN-CONTAINING PROTEIN KCTD9"/>
    <property type="match status" value="1"/>
</dbReference>
<dbReference type="Pfam" id="PF00805">
    <property type="entry name" value="Pentapeptide"/>
    <property type="match status" value="2"/>
</dbReference>
<accession>A0A286U365</accession>
<keyword evidence="3" id="KW-1185">Reference proteome</keyword>
<evidence type="ECO:0000313" key="3">
    <source>
        <dbReference type="Proteomes" id="UP000218542"/>
    </source>
</evidence>